<reference evidence="1" key="1">
    <citation type="journal article" date="2016" name="BMC Evol. Biol.">
        <title>Non-excitable fluorescent protein orthologs found in ctenophores.</title>
        <authorList>
            <person name="Francis W.R."/>
            <person name="Christianson L.M."/>
            <person name="Powers M.L."/>
            <person name="Schnitzler C.E."/>
            <person name="D Haddock S.H."/>
        </authorList>
    </citation>
    <scope>NUCLEOTIDE SEQUENCE</scope>
    <source>
        <strain evidence="1">V2523D2</strain>
    </source>
</reference>
<dbReference type="InterPro" id="IPR009017">
    <property type="entry name" value="GFP"/>
</dbReference>
<dbReference type="AlphaFoldDB" id="A0A1C8YXK6"/>
<dbReference type="EMBL" id="KT964719">
    <property type="protein sequence ID" value="AOI27772.1"/>
    <property type="molecule type" value="mRNA"/>
</dbReference>
<organism evidence="1">
    <name type="scientific">Ctenophora sp. C WRF-2014</name>
    <dbReference type="NCBI Taxonomy" id="1567049"/>
    <lineage>
        <taxon>Eukaryota</taxon>
        <taxon>Metazoa</taxon>
        <taxon>Ctenophora</taxon>
    </lineage>
</organism>
<proteinExistence type="evidence at transcript level"/>
<name>A0A1C8YXK6_9METZ</name>
<evidence type="ECO:0000313" key="1">
    <source>
        <dbReference type="EMBL" id="AOI27772.1"/>
    </source>
</evidence>
<accession>A0A1C8YXK6</accession>
<protein>
    <submittedName>
        <fullName evidence="1">Putative nonfluorescent protein</fullName>
    </submittedName>
</protein>
<sequence>MDARMERSASFFTGTAKSKVIAEIMVDDTEYKVSGEGFACPLEGHQTLELHCSGTKAMSINWSILGTIIQSNFKLFTQYTGSCVYDFFKTSFPGGLKVETTASFSDGAVIRGNSSLTYVKDTVICRCNIQCEGFCEESPARARDLGQTLPCYEVIEGYKADEVTCTMDLEWNDSDKQKYLCRLESSFVSGGTGNFAPPRHFIGHHFKITDKSPNNLHFAQRCKSRANRISYYKN</sequence>
<dbReference type="SUPFAM" id="SSF54511">
    <property type="entry name" value="GFP-like"/>
    <property type="match status" value="1"/>
</dbReference>
<dbReference type="Gene3D" id="2.40.155.10">
    <property type="entry name" value="Green fluorescent protein"/>
    <property type="match status" value="1"/>
</dbReference>